<dbReference type="Gene3D" id="3.10.20.30">
    <property type="match status" value="1"/>
</dbReference>
<dbReference type="CDD" id="cd00565">
    <property type="entry name" value="Ubl_ThiS"/>
    <property type="match status" value="1"/>
</dbReference>
<dbReference type="InterPro" id="IPR010035">
    <property type="entry name" value="Thi_S"/>
</dbReference>
<dbReference type="STRING" id="1195236.CTER_2319"/>
<protein>
    <submittedName>
        <fullName evidence="1">Thiamine biosynthesis protein ThiS</fullName>
    </submittedName>
</protein>
<dbReference type="NCBIfam" id="TIGR01683">
    <property type="entry name" value="thiS"/>
    <property type="match status" value="1"/>
</dbReference>
<reference evidence="1 2" key="1">
    <citation type="journal article" date="2013" name="Genome Announc.">
        <title>Draft Genome Sequence of the Cellulolytic, Mesophilic, Anaerobic Bacterium Clostridium termitidis Strain CT1112 (DSM 5398).</title>
        <authorList>
            <person name="Lal S."/>
            <person name="Ramachandran U."/>
            <person name="Zhang X."/>
            <person name="Munir R."/>
            <person name="Sparling R."/>
            <person name="Levin D.B."/>
        </authorList>
    </citation>
    <scope>NUCLEOTIDE SEQUENCE [LARGE SCALE GENOMIC DNA]</scope>
    <source>
        <strain evidence="1 2">CT1112</strain>
    </source>
</reference>
<dbReference type="InterPro" id="IPR003749">
    <property type="entry name" value="ThiS/MoaD-like"/>
</dbReference>
<sequence>MLITVNGKETELEREVNITGLLNQGYVEMQEYVTVQVNDTIVQKNEYDGFIIKEGDIIEFLYYMGGGNCP</sequence>
<dbReference type="PATRIC" id="fig|1195236.3.peg.2628"/>
<dbReference type="AlphaFoldDB" id="S0FRU1"/>
<dbReference type="eggNOG" id="COG2104">
    <property type="taxonomic scope" value="Bacteria"/>
</dbReference>
<dbReference type="InterPro" id="IPR016155">
    <property type="entry name" value="Mopterin_synth/thiamin_S_b"/>
</dbReference>
<dbReference type="InterPro" id="IPR012675">
    <property type="entry name" value="Beta-grasp_dom_sf"/>
</dbReference>
<dbReference type="PANTHER" id="PTHR34472:SF1">
    <property type="entry name" value="SULFUR CARRIER PROTEIN THIS"/>
    <property type="match status" value="1"/>
</dbReference>
<comment type="caution">
    <text evidence="1">The sequence shown here is derived from an EMBL/GenBank/DDBJ whole genome shotgun (WGS) entry which is preliminary data.</text>
</comment>
<evidence type="ECO:0000313" key="2">
    <source>
        <dbReference type="Proteomes" id="UP000014155"/>
    </source>
</evidence>
<dbReference type="RefSeq" id="WP_004625854.1">
    <property type="nucleotide sequence ID" value="NZ_AORV01000033.1"/>
</dbReference>
<name>S0FRU1_RUMCE</name>
<dbReference type="EMBL" id="AORV01000033">
    <property type="protein sequence ID" value="EMS71874.1"/>
    <property type="molecule type" value="Genomic_DNA"/>
</dbReference>
<dbReference type="SUPFAM" id="SSF54285">
    <property type="entry name" value="MoaD/ThiS"/>
    <property type="match status" value="1"/>
</dbReference>
<organism evidence="1 2">
    <name type="scientific">Ruminiclostridium cellobioparum subsp. termitidis CT1112</name>
    <dbReference type="NCBI Taxonomy" id="1195236"/>
    <lineage>
        <taxon>Bacteria</taxon>
        <taxon>Bacillati</taxon>
        <taxon>Bacillota</taxon>
        <taxon>Clostridia</taxon>
        <taxon>Eubacteriales</taxon>
        <taxon>Oscillospiraceae</taxon>
        <taxon>Ruminiclostridium</taxon>
    </lineage>
</organism>
<proteinExistence type="predicted"/>
<dbReference type="Proteomes" id="UP000014155">
    <property type="component" value="Unassembled WGS sequence"/>
</dbReference>
<dbReference type="Pfam" id="PF02597">
    <property type="entry name" value="ThiS"/>
    <property type="match status" value="1"/>
</dbReference>
<accession>S0FRU1</accession>
<evidence type="ECO:0000313" key="1">
    <source>
        <dbReference type="EMBL" id="EMS71874.1"/>
    </source>
</evidence>
<gene>
    <name evidence="1" type="ORF">CTER_2319</name>
</gene>
<dbReference type="PANTHER" id="PTHR34472">
    <property type="entry name" value="SULFUR CARRIER PROTEIN THIS"/>
    <property type="match status" value="1"/>
</dbReference>
<keyword evidence="2" id="KW-1185">Reference proteome</keyword>